<gene>
    <name evidence="14" type="ORF">GJ744_007381</name>
</gene>
<dbReference type="EMBL" id="JAACFV010000036">
    <property type="protein sequence ID" value="KAF7509870.1"/>
    <property type="molecule type" value="Genomic_DNA"/>
</dbReference>
<dbReference type="Gene3D" id="4.10.450.10">
    <property type="entry name" value="Glucose Oxidase, domain 2"/>
    <property type="match status" value="1"/>
</dbReference>
<comment type="subcellular location">
    <subcellularLocation>
        <location evidence="2">Secreted</location>
        <location evidence="2">Cell wall</location>
    </subcellularLocation>
</comment>
<evidence type="ECO:0000256" key="8">
    <source>
        <dbReference type="ARBA" id="ARBA00049435"/>
    </source>
</evidence>
<dbReference type="Pfam" id="PF05199">
    <property type="entry name" value="GMC_oxred_C"/>
    <property type="match status" value="1"/>
</dbReference>
<dbReference type="InterPro" id="IPR027424">
    <property type="entry name" value="Glucose_Oxidase_domain_2"/>
</dbReference>
<evidence type="ECO:0000313" key="15">
    <source>
        <dbReference type="Proteomes" id="UP000606974"/>
    </source>
</evidence>
<feature type="binding site" evidence="11">
    <location>
        <position position="270"/>
    </location>
    <ligand>
        <name>FAD</name>
        <dbReference type="ChEBI" id="CHEBI:57692"/>
    </ligand>
</feature>
<feature type="domain" description="Glucose-methanol-choline oxidoreductase N-terminal" evidence="13">
    <location>
        <begin position="310"/>
        <end position="324"/>
    </location>
</feature>
<dbReference type="PANTHER" id="PTHR11552:SF201">
    <property type="entry name" value="GLUCOSE-METHANOL-CHOLINE OXIDOREDUCTASE N-TERMINAL DOMAIN-CONTAINING PROTEIN"/>
    <property type="match status" value="1"/>
</dbReference>
<feature type="signal peptide" evidence="12">
    <location>
        <begin position="1"/>
        <end position="18"/>
    </location>
</feature>
<dbReference type="PIRSF" id="PIRSF000137">
    <property type="entry name" value="Alcohol_oxidase"/>
    <property type="match status" value="1"/>
</dbReference>
<sequence>MKSSFALLLSLLVGLGKASSTFDIEDYLVHNPSDIEQHVFDYIIVGGGPAGLTAAARLTENPDISVLVVESGFWETDRSPAVFNLTSYGRLFGTNIDHSFTTRIQTADHRAHIINSGHGLGGSTLINGGAWTRPANVQVDAWEAVFGNDGWTWDKLVPFMKKAENVRAPTSRQQAAGQHFDSSCHGNGGPVHVGSLDTNGRYSPIIMAFMDTAEEMGVPVRNDLSCGNPRGVSMFPVTVTAEGKRCDAGRAWLLPTIQRSNLKVLVGQWVGKVLFDTSGDVPVAIGIQYGRYKGTTYENHVKFEVLLAAGALVSPLILEYSGIGLSHVLREAGVNQLVELPVGVNQQEQTNTRILNSADESGAGQGEAAYFASFNETFADLTPAAYALLNNRTLLKQWAGEVVARGGFHDAELLIMQYENYIHHLQRNNVAYSEILLDTWGELSFSVWNLLPFGRGYIHIRDSDPYLRDVDNDPQFFSNEFDLLGQAAATKLARKLSSKGPMAKYWKQELSPGFDAVPEDADIHAWTTWVKSNYRPNLHSVGTCSMMKRSLGGVVSNKARVYGTQALRVIDASIIPTQISSHMIAVLYGMVEKIVESILEDHDKAVAAQKQYQNHSWHGEL</sequence>
<evidence type="ECO:0000256" key="3">
    <source>
        <dbReference type="ARBA" id="ARBA00010790"/>
    </source>
</evidence>
<comment type="similarity">
    <text evidence="3">Belongs to the GMC oxidoreductase family.</text>
</comment>
<evidence type="ECO:0000256" key="12">
    <source>
        <dbReference type="SAM" id="SignalP"/>
    </source>
</evidence>
<evidence type="ECO:0000256" key="6">
    <source>
        <dbReference type="ARBA" id="ARBA00022827"/>
    </source>
</evidence>
<dbReference type="OrthoDB" id="269227at2759"/>
<feature type="active site" description="Proton acceptor" evidence="10">
    <location>
        <position position="582"/>
    </location>
</feature>
<evidence type="ECO:0000256" key="1">
    <source>
        <dbReference type="ARBA" id="ARBA00001974"/>
    </source>
</evidence>
<dbReference type="InterPro" id="IPR012132">
    <property type="entry name" value="GMC_OxRdtase"/>
</dbReference>
<comment type="catalytic activity">
    <reaction evidence="8">
        <text>beta-D-glucose + O2 = D-glucono-1,5-lactone + H2O2</text>
        <dbReference type="Rhea" id="RHEA:11428"/>
        <dbReference type="ChEBI" id="CHEBI:15379"/>
        <dbReference type="ChEBI" id="CHEBI:15903"/>
        <dbReference type="ChEBI" id="CHEBI:16217"/>
        <dbReference type="ChEBI" id="CHEBI:16240"/>
        <dbReference type="EC" id="1.1.3.4"/>
    </reaction>
    <physiologicalReaction direction="left-to-right" evidence="8">
        <dbReference type="Rhea" id="RHEA:11429"/>
    </physiologicalReaction>
</comment>
<keyword evidence="12" id="KW-0732">Signal</keyword>
<evidence type="ECO:0000259" key="13">
    <source>
        <dbReference type="PROSITE" id="PS00624"/>
    </source>
</evidence>
<dbReference type="Pfam" id="PF00732">
    <property type="entry name" value="GMC_oxred_N"/>
    <property type="match status" value="1"/>
</dbReference>
<keyword evidence="6 11" id="KW-0274">FAD</keyword>
<reference evidence="14" key="1">
    <citation type="submission" date="2020-02" db="EMBL/GenBank/DDBJ databases">
        <authorList>
            <person name="Palmer J.M."/>
        </authorList>
    </citation>
    <scope>NUCLEOTIDE SEQUENCE</scope>
    <source>
        <strain evidence="14">EPUS1.4</strain>
        <tissue evidence="14">Thallus</tissue>
    </source>
</reference>
<keyword evidence="15" id="KW-1185">Reference proteome</keyword>
<comment type="caution">
    <text evidence="14">The sequence shown here is derived from an EMBL/GenBank/DDBJ whole genome shotgun (WGS) entry which is preliminary data.</text>
</comment>
<evidence type="ECO:0000256" key="2">
    <source>
        <dbReference type="ARBA" id="ARBA00004191"/>
    </source>
</evidence>
<feature type="active site" description="Proton donor" evidence="10">
    <location>
        <position position="539"/>
    </location>
</feature>
<evidence type="ECO:0000313" key="14">
    <source>
        <dbReference type="EMBL" id="KAF7509870.1"/>
    </source>
</evidence>
<protein>
    <recommendedName>
        <fullName evidence="9">glucose oxidase</fullName>
        <ecNumber evidence="9">1.1.3.4</ecNumber>
    </recommendedName>
</protein>
<organism evidence="14 15">
    <name type="scientific">Endocarpon pusillum</name>
    <dbReference type="NCBI Taxonomy" id="364733"/>
    <lineage>
        <taxon>Eukaryota</taxon>
        <taxon>Fungi</taxon>
        <taxon>Dikarya</taxon>
        <taxon>Ascomycota</taxon>
        <taxon>Pezizomycotina</taxon>
        <taxon>Eurotiomycetes</taxon>
        <taxon>Chaetothyriomycetidae</taxon>
        <taxon>Verrucariales</taxon>
        <taxon>Verrucariaceae</taxon>
        <taxon>Endocarpon</taxon>
    </lineage>
</organism>
<dbReference type="InterPro" id="IPR000172">
    <property type="entry name" value="GMC_OxRdtase_N"/>
</dbReference>
<keyword evidence="7" id="KW-0560">Oxidoreductase</keyword>
<dbReference type="Gene3D" id="3.50.50.60">
    <property type="entry name" value="FAD/NAD(P)-binding domain"/>
    <property type="match status" value="1"/>
</dbReference>
<accession>A0A8H7ARL2</accession>
<keyword evidence="4" id="KW-0964">Secreted</keyword>
<dbReference type="PANTHER" id="PTHR11552">
    <property type="entry name" value="GLUCOSE-METHANOL-CHOLINE GMC OXIDOREDUCTASE"/>
    <property type="match status" value="1"/>
</dbReference>
<dbReference type="GO" id="GO:0046562">
    <property type="term" value="F:beta-D-glucose oxidase activity"/>
    <property type="evidence" value="ECO:0007669"/>
    <property type="project" value="UniProtKB-EC"/>
</dbReference>
<dbReference type="Proteomes" id="UP000606974">
    <property type="component" value="Unassembled WGS sequence"/>
</dbReference>
<comment type="cofactor">
    <cofactor evidence="1 11">
        <name>FAD</name>
        <dbReference type="ChEBI" id="CHEBI:57692"/>
    </cofactor>
</comment>
<dbReference type="SUPFAM" id="SSF54373">
    <property type="entry name" value="FAD-linked reductases, C-terminal domain"/>
    <property type="match status" value="1"/>
</dbReference>
<evidence type="ECO:0000256" key="9">
    <source>
        <dbReference type="ARBA" id="ARBA00049722"/>
    </source>
</evidence>
<name>A0A8H7ARL2_9EURO</name>
<evidence type="ECO:0000256" key="11">
    <source>
        <dbReference type="PIRSR" id="PIRSR000137-2"/>
    </source>
</evidence>
<dbReference type="GO" id="GO:0050660">
    <property type="term" value="F:flavin adenine dinucleotide binding"/>
    <property type="evidence" value="ECO:0007669"/>
    <property type="project" value="InterPro"/>
</dbReference>
<dbReference type="PROSITE" id="PS00624">
    <property type="entry name" value="GMC_OXRED_2"/>
    <property type="match status" value="1"/>
</dbReference>
<evidence type="ECO:0000256" key="7">
    <source>
        <dbReference type="ARBA" id="ARBA00023002"/>
    </source>
</evidence>
<dbReference type="InterPro" id="IPR036188">
    <property type="entry name" value="FAD/NAD-bd_sf"/>
</dbReference>
<dbReference type="SUPFAM" id="SSF51905">
    <property type="entry name" value="FAD/NAD(P)-binding domain"/>
    <property type="match status" value="1"/>
</dbReference>
<dbReference type="AlphaFoldDB" id="A0A8H7ARL2"/>
<keyword evidence="5" id="KW-0285">Flavoprotein</keyword>
<feature type="chain" id="PRO_5034673230" description="glucose oxidase" evidence="12">
    <location>
        <begin position="19"/>
        <end position="621"/>
    </location>
</feature>
<dbReference type="InterPro" id="IPR007867">
    <property type="entry name" value="GMC_OxRtase_C"/>
</dbReference>
<dbReference type="Gene3D" id="3.30.560.10">
    <property type="entry name" value="Glucose Oxidase, domain 3"/>
    <property type="match status" value="1"/>
</dbReference>
<keyword evidence="4" id="KW-0134">Cell wall</keyword>
<dbReference type="EC" id="1.1.3.4" evidence="9"/>
<proteinExistence type="inferred from homology"/>
<evidence type="ECO:0000256" key="5">
    <source>
        <dbReference type="ARBA" id="ARBA00022630"/>
    </source>
</evidence>
<evidence type="ECO:0000256" key="4">
    <source>
        <dbReference type="ARBA" id="ARBA00022512"/>
    </source>
</evidence>
<evidence type="ECO:0000256" key="10">
    <source>
        <dbReference type="PIRSR" id="PIRSR000137-1"/>
    </source>
</evidence>